<dbReference type="RefSeq" id="WP_041044985.1">
    <property type="nucleotide sequence ID" value="NZ_JXAK01000002.1"/>
</dbReference>
<organism evidence="2 3">
    <name type="scientific">Gordoniibacillus kamchatkensis</name>
    <dbReference type="NCBI Taxonomy" id="1590651"/>
    <lineage>
        <taxon>Bacteria</taxon>
        <taxon>Bacillati</taxon>
        <taxon>Bacillota</taxon>
        <taxon>Bacilli</taxon>
        <taxon>Bacillales</taxon>
        <taxon>Paenibacillaceae</taxon>
        <taxon>Gordoniibacillus</taxon>
    </lineage>
</organism>
<feature type="region of interest" description="Disordered" evidence="1">
    <location>
        <begin position="38"/>
        <end position="138"/>
    </location>
</feature>
<dbReference type="EMBL" id="JXAK01000002">
    <property type="protein sequence ID" value="KIL42249.1"/>
    <property type="molecule type" value="Genomic_DNA"/>
</dbReference>
<proteinExistence type="predicted"/>
<evidence type="ECO:0000256" key="1">
    <source>
        <dbReference type="SAM" id="MobiDB-lite"/>
    </source>
</evidence>
<name>A0ABR5AMM2_9BACL</name>
<reference evidence="2 3" key="1">
    <citation type="submission" date="2014-12" db="EMBL/GenBank/DDBJ databases">
        <title>Draft genome sequence of Paenibacillus kamchatkensis strain B-2647.</title>
        <authorList>
            <person name="Karlyshev A.V."/>
            <person name="Kudryashova E.B."/>
        </authorList>
    </citation>
    <scope>NUCLEOTIDE SEQUENCE [LARGE SCALE GENOMIC DNA]</scope>
    <source>
        <strain evidence="2 3">VKM B-2647</strain>
    </source>
</reference>
<gene>
    <name evidence="2" type="ORF">SD70_01540</name>
</gene>
<keyword evidence="3" id="KW-1185">Reference proteome</keyword>
<accession>A0ABR5AMM2</accession>
<feature type="compositionally biased region" description="Gly residues" evidence="1">
    <location>
        <begin position="88"/>
        <end position="98"/>
    </location>
</feature>
<sequence>MKKDKWLKWKIGAVASLGLGLLFQEVRSSDAFAAKIQAETSGDGAKSSAATDGNSGDLFAYEGNSGQTADPGTGRRKGHHRTGAAFGSEGGNPFGGSSGANPGSGSNSGSDSGSYTGPSSPGSSSTPSAKTHTRTGRS</sequence>
<evidence type="ECO:0000313" key="2">
    <source>
        <dbReference type="EMBL" id="KIL42249.1"/>
    </source>
</evidence>
<evidence type="ECO:0000313" key="3">
    <source>
        <dbReference type="Proteomes" id="UP000031967"/>
    </source>
</evidence>
<comment type="caution">
    <text evidence="2">The sequence shown here is derived from an EMBL/GenBank/DDBJ whole genome shotgun (WGS) entry which is preliminary data.</text>
</comment>
<dbReference type="Proteomes" id="UP000031967">
    <property type="component" value="Unassembled WGS sequence"/>
</dbReference>
<protein>
    <submittedName>
        <fullName evidence="2">Uncharacterized protein</fullName>
    </submittedName>
</protein>
<feature type="compositionally biased region" description="Low complexity" evidence="1">
    <location>
        <begin position="99"/>
        <end position="128"/>
    </location>
</feature>